<evidence type="ECO:0000256" key="1">
    <source>
        <dbReference type="SAM" id="MobiDB-lite"/>
    </source>
</evidence>
<feature type="compositionally biased region" description="Polar residues" evidence="1">
    <location>
        <begin position="71"/>
        <end position="83"/>
    </location>
</feature>
<sequence>MAHISNFTVGAYLGLFTIEIKVVGDRQMYFAGSESVLSLLAVGTRRPQVEIPFTFPFSYILNRSQEICRSLRNGSSKETTGSDSDQKERIRGFRFMNLTESESI</sequence>
<protein>
    <submittedName>
        <fullName evidence="2">Uncharacterized protein</fullName>
    </submittedName>
</protein>
<gene>
    <name evidence="2" type="ORF">AVEN_137895_1</name>
</gene>
<evidence type="ECO:0000313" key="2">
    <source>
        <dbReference type="EMBL" id="GBO38282.1"/>
    </source>
</evidence>
<keyword evidence="3" id="KW-1185">Reference proteome</keyword>
<organism evidence="2 3">
    <name type="scientific">Araneus ventricosus</name>
    <name type="common">Orbweaver spider</name>
    <name type="synonym">Epeira ventricosa</name>
    <dbReference type="NCBI Taxonomy" id="182803"/>
    <lineage>
        <taxon>Eukaryota</taxon>
        <taxon>Metazoa</taxon>
        <taxon>Ecdysozoa</taxon>
        <taxon>Arthropoda</taxon>
        <taxon>Chelicerata</taxon>
        <taxon>Arachnida</taxon>
        <taxon>Araneae</taxon>
        <taxon>Araneomorphae</taxon>
        <taxon>Entelegynae</taxon>
        <taxon>Araneoidea</taxon>
        <taxon>Araneidae</taxon>
        <taxon>Araneus</taxon>
    </lineage>
</organism>
<dbReference type="Proteomes" id="UP000499080">
    <property type="component" value="Unassembled WGS sequence"/>
</dbReference>
<reference evidence="2 3" key="1">
    <citation type="journal article" date="2019" name="Sci. Rep.">
        <title>Orb-weaving spider Araneus ventricosus genome elucidates the spidroin gene catalogue.</title>
        <authorList>
            <person name="Kono N."/>
            <person name="Nakamura H."/>
            <person name="Ohtoshi R."/>
            <person name="Moran D.A.P."/>
            <person name="Shinohara A."/>
            <person name="Yoshida Y."/>
            <person name="Fujiwara M."/>
            <person name="Mori M."/>
            <person name="Tomita M."/>
            <person name="Arakawa K."/>
        </authorList>
    </citation>
    <scope>NUCLEOTIDE SEQUENCE [LARGE SCALE GENOMIC DNA]</scope>
</reference>
<accession>A0A4Y2WPY5</accession>
<evidence type="ECO:0000313" key="3">
    <source>
        <dbReference type="Proteomes" id="UP000499080"/>
    </source>
</evidence>
<dbReference type="AlphaFoldDB" id="A0A4Y2WPY5"/>
<name>A0A4Y2WPY5_ARAVE</name>
<comment type="caution">
    <text evidence="2">The sequence shown here is derived from an EMBL/GenBank/DDBJ whole genome shotgun (WGS) entry which is preliminary data.</text>
</comment>
<feature type="region of interest" description="Disordered" evidence="1">
    <location>
        <begin position="71"/>
        <end position="91"/>
    </location>
</feature>
<dbReference type="EMBL" id="BGPR01062942">
    <property type="protein sequence ID" value="GBO38282.1"/>
    <property type="molecule type" value="Genomic_DNA"/>
</dbReference>
<proteinExistence type="predicted"/>